<protein>
    <recommendedName>
        <fullName evidence="3">TIGR02453 family protein</fullName>
    </recommendedName>
</protein>
<dbReference type="Proteomes" id="UP000051326">
    <property type="component" value="Unassembled WGS sequence"/>
</dbReference>
<dbReference type="PANTHER" id="PTHR36452">
    <property type="entry name" value="CHROMOSOME 12, WHOLE GENOME SHOTGUN SEQUENCE"/>
    <property type="match status" value="1"/>
</dbReference>
<dbReference type="RefSeq" id="WP_058285745.1">
    <property type="nucleotide sequence ID" value="NZ_CYSR01000021.1"/>
</dbReference>
<dbReference type="NCBIfam" id="TIGR02453">
    <property type="entry name" value="TIGR02453 family protein"/>
    <property type="match status" value="1"/>
</dbReference>
<dbReference type="AlphaFoldDB" id="A0A0P1HLB6"/>
<accession>A0A0P1HLB6</accession>
<gene>
    <name evidence="1" type="ORF">PHA8399_01729</name>
</gene>
<dbReference type="PANTHER" id="PTHR36452:SF1">
    <property type="entry name" value="DUF2461 DOMAIN-CONTAINING PROTEIN"/>
    <property type="match status" value="1"/>
</dbReference>
<evidence type="ECO:0008006" key="3">
    <source>
        <dbReference type="Google" id="ProtNLM"/>
    </source>
</evidence>
<organism evidence="1 2">
    <name type="scientific">Leisingera aquaemixtae</name>
    <dbReference type="NCBI Taxonomy" id="1396826"/>
    <lineage>
        <taxon>Bacteria</taxon>
        <taxon>Pseudomonadati</taxon>
        <taxon>Pseudomonadota</taxon>
        <taxon>Alphaproteobacteria</taxon>
        <taxon>Rhodobacterales</taxon>
        <taxon>Roseobacteraceae</taxon>
        <taxon>Leisingera</taxon>
    </lineage>
</organism>
<dbReference type="InterPro" id="IPR012808">
    <property type="entry name" value="CHP02453"/>
</dbReference>
<dbReference type="InterPro" id="IPR015996">
    <property type="entry name" value="UCP028451"/>
</dbReference>
<reference evidence="1 2" key="1">
    <citation type="submission" date="2015-09" db="EMBL/GenBank/DDBJ databases">
        <authorList>
            <consortium name="Swine Surveillance"/>
        </authorList>
    </citation>
    <scope>NUCLEOTIDE SEQUENCE [LARGE SCALE GENOMIC DNA]</scope>
    <source>
        <strain evidence="1 2">CECT 8399</strain>
    </source>
</reference>
<name>A0A0P1HLB6_9RHOB</name>
<evidence type="ECO:0000313" key="1">
    <source>
        <dbReference type="EMBL" id="CUH99607.1"/>
    </source>
</evidence>
<proteinExistence type="predicted"/>
<sequence length="216" mass="24130">MTDPFAQLIPDARAFLTELSQDNSRDWFTAHKDRYEAQLKSPALLLLDEVAQAITKRTGRQAVPRLFRPQRDIRFSKDKTPYKTHLHMMWTVNSAGCALFFGIDPQSCTTGGGIMNLTKAQLPVWRTAVDGETGDEAAALVDILALKGFASNEPELKRVPAPFGKAHPHGHLLQRKSLTFWHEMSPREQAAPMAALMSAYLTLEPMFNLLQEALDA</sequence>
<dbReference type="PIRSF" id="PIRSF028451">
    <property type="entry name" value="UCP028451"/>
    <property type="match status" value="1"/>
</dbReference>
<dbReference type="STRING" id="1396826.PHA8399_01729"/>
<evidence type="ECO:0000313" key="2">
    <source>
        <dbReference type="Proteomes" id="UP000051326"/>
    </source>
</evidence>
<dbReference type="Pfam" id="PF09365">
    <property type="entry name" value="DUF2461"/>
    <property type="match status" value="1"/>
</dbReference>
<dbReference type="EMBL" id="CYSR01000021">
    <property type="protein sequence ID" value="CUH99607.1"/>
    <property type="molecule type" value="Genomic_DNA"/>
</dbReference>